<organism evidence="2 3">
    <name type="scientific">Rhodopirellula islandica</name>
    <dbReference type="NCBI Taxonomy" id="595434"/>
    <lineage>
        <taxon>Bacteria</taxon>
        <taxon>Pseudomonadati</taxon>
        <taxon>Planctomycetota</taxon>
        <taxon>Planctomycetia</taxon>
        <taxon>Pirellulales</taxon>
        <taxon>Pirellulaceae</taxon>
        <taxon>Rhodopirellula</taxon>
    </lineage>
</organism>
<sequence>MEPVGQACSGFQAAIRGMSAALRQTNGSLPWFAQARTNGPENEGQKTIGTKKKRHRSAALVLPASQQAAKSDSWRSDP</sequence>
<evidence type="ECO:0000256" key="1">
    <source>
        <dbReference type="SAM" id="MobiDB-lite"/>
    </source>
</evidence>
<keyword evidence="3" id="KW-1185">Reference proteome</keyword>
<accession>A0A0J1BI29</accession>
<protein>
    <submittedName>
        <fullName evidence="2">Uncharacterized protein</fullName>
    </submittedName>
</protein>
<evidence type="ECO:0000313" key="2">
    <source>
        <dbReference type="EMBL" id="KLU06123.1"/>
    </source>
</evidence>
<dbReference type="Proteomes" id="UP000036367">
    <property type="component" value="Unassembled WGS sequence"/>
</dbReference>
<feature type="region of interest" description="Disordered" evidence="1">
    <location>
        <begin position="35"/>
        <end position="78"/>
    </location>
</feature>
<evidence type="ECO:0000313" key="3">
    <source>
        <dbReference type="Proteomes" id="UP000036367"/>
    </source>
</evidence>
<dbReference type="EMBL" id="LECT01000016">
    <property type="protein sequence ID" value="KLU06123.1"/>
    <property type="molecule type" value="Genomic_DNA"/>
</dbReference>
<reference evidence="2" key="1">
    <citation type="submission" date="2015-05" db="EMBL/GenBank/DDBJ databases">
        <title>Permanent draft genome of Rhodopirellula islandicus K833.</title>
        <authorList>
            <person name="Kizina J."/>
            <person name="Richter M."/>
            <person name="Glockner F.O."/>
            <person name="Harder J."/>
        </authorList>
    </citation>
    <scope>NUCLEOTIDE SEQUENCE [LARGE SCALE GENOMIC DNA]</scope>
    <source>
        <strain evidence="2">K833</strain>
    </source>
</reference>
<dbReference type="AlphaFoldDB" id="A0A0J1BI29"/>
<feature type="compositionally biased region" description="Polar residues" evidence="1">
    <location>
        <begin position="35"/>
        <end position="48"/>
    </location>
</feature>
<proteinExistence type="predicted"/>
<name>A0A0J1BI29_RHOIS</name>
<gene>
    <name evidence="2" type="ORF">RISK_001974</name>
</gene>
<comment type="caution">
    <text evidence="2">The sequence shown here is derived from an EMBL/GenBank/DDBJ whole genome shotgun (WGS) entry which is preliminary data.</text>
</comment>